<keyword evidence="2" id="KW-0732">Signal</keyword>
<protein>
    <submittedName>
        <fullName evidence="3">Uncharacterized protein</fullName>
    </submittedName>
</protein>
<sequence>FFVFLLRQSFALVTQAGVQWRNLGSPQPPPPGFRQFSCLSLLSSWDYRCLPPRPANFYIFSRDGFHHVGQAGLKLLTSGDPPASASQSSRITGVSHHDQPRREDFECSQHGEISNFEVMDMLITLIWSLHI</sequence>
<reference evidence="3" key="3">
    <citation type="submission" date="2025-09" db="UniProtKB">
        <authorList>
            <consortium name="Ensembl"/>
        </authorList>
    </citation>
    <scope>IDENTIFICATION</scope>
</reference>
<dbReference type="AlphaFoldDB" id="A0A8I3WRD4"/>
<name>A0A8I3WRD4_CALJA</name>
<dbReference type="OMA" id="RTQPYSK"/>
<dbReference type="Ensembl" id="ENSCJAT00000130987.1">
    <property type="protein sequence ID" value="ENSCJAP00000089365.1"/>
    <property type="gene ID" value="ENSCJAG00000072107.1"/>
</dbReference>
<keyword evidence="4" id="KW-1185">Reference proteome</keyword>
<evidence type="ECO:0000256" key="2">
    <source>
        <dbReference type="SAM" id="SignalP"/>
    </source>
</evidence>
<evidence type="ECO:0000256" key="1">
    <source>
        <dbReference type="SAM" id="MobiDB-lite"/>
    </source>
</evidence>
<dbReference type="PANTHER" id="PTHR46254:SF3">
    <property type="entry name" value="SECRETED PROTEIN"/>
    <property type="match status" value="1"/>
</dbReference>
<dbReference type="PANTHER" id="PTHR46254">
    <property type="entry name" value="PROTEIN GVQW1-RELATED"/>
    <property type="match status" value="1"/>
</dbReference>
<dbReference type="Proteomes" id="UP000008225">
    <property type="component" value="Chromosome 17"/>
</dbReference>
<feature type="chain" id="PRO_5035176315" evidence="2">
    <location>
        <begin position="17"/>
        <end position="131"/>
    </location>
</feature>
<dbReference type="PRINTS" id="PR02045">
    <property type="entry name" value="F138DOMAIN"/>
</dbReference>
<evidence type="ECO:0000313" key="3">
    <source>
        <dbReference type="Ensembl" id="ENSCJAP00000089365.1"/>
    </source>
</evidence>
<feature type="region of interest" description="Disordered" evidence="1">
    <location>
        <begin position="78"/>
        <end position="102"/>
    </location>
</feature>
<feature type="signal peptide" evidence="2">
    <location>
        <begin position="1"/>
        <end position="16"/>
    </location>
</feature>
<reference evidence="3 4" key="1">
    <citation type="submission" date="2009-03" db="EMBL/GenBank/DDBJ databases">
        <authorList>
            <person name="Warren W."/>
            <person name="Ye L."/>
            <person name="Minx P."/>
            <person name="Worley K."/>
            <person name="Gibbs R."/>
            <person name="Wilson R.K."/>
        </authorList>
    </citation>
    <scope>NUCLEOTIDE SEQUENCE [LARGE SCALE GENOMIC DNA]</scope>
</reference>
<reference evidence="3" key="2">
    <citation type="submission" date="2025-08" db="UniProtKB">
        <authorList>
            <consortium name="Ensembl"/>
        </authorList>
    </citation>
    <scope>IDENTIFICATION</scope>
</reference>
<proteinExistence type="predicted"/>
<organism evidence="3 4">
    <name type="scientific">Callithrix jacchus</name>
    <name type="common">White-tufted-ear marmoset</name>
    <name type="synonym">Simia Jacchus</name>
    <dbReference type="NCBI Taxonomy" id="9483"/>
    <lineage>
        <taxon>Eukaryota</taxon>
        <taxon>Metazoa</taxon>
        <taxon>Chordata</taxon>
        <taxon>Craniata</taxon>
        <taxon>Vertebrata</taxon>
        <taxon>Euteleostomi</taxon>
        <taxon>Mammalia</taxon>
        <taxon>Eutheria</taxon>
        <taxon>Euarchontoglires</taxon>
        <taxon>Primates</taxon>
        <taxon>Haplorrhini</taxon>
        <taxon>Platyrrhini</taxon>
        <taxon>Cebidae</taxon>
        <taxon>Callitrichinae</taxon>
        <taxon>Callithrix</taxon>
        <taxon>Callithrix</taxon>
    </lineage>
</organism>
<evidence type="ECO:0000313" key="4">
    <source>
        <dbReference type="Proteomes" id="UP000008225"/>
    </source>
</evidence>
<dbReference type="GeneTree" id="ENSGT00940000161627"/>
<accession>A0A8I3WRD4</accession>